<evidence type="ECO:0000256" key="4">
    <source>
        <dbReference type="ARBA" id="ARBA00022692"/>
    </source>
</evidence>
<feature type="binding site" evidence="7">
    <location>
        <position position="64"/>
    </location>
    <ligand>
        <name>Zn(2+)</name>
        <dbReference type="ChEBI" id="CHEBI:29105"/>
    </ligand>
</feature>
<evidence type="ECO:0000313" key="9">
    <source>
        <dbReference type="EMBL" id="MBB6477763.1"/>
    </source>
</evidence>
<evidence type="ECO:0000256" key="1">
    <source>
        <dbReference type="ARBA" id="ARBA00004651"/>
    </source>
</evidence>
<keyword evidence="7" id="KW-0862">Zinc</keyword>
<evidence type="ECO:0000256" key="8">
    <source>
        <dbReference type="SAM" id="Phobius"/>
    </source>
</evidence>
<feature type="transmembrane region" description="Helical" evidence="8">
    <location>
        <begin position="106"/>
        <end position="126"/>
    </location>
</feature>
<feature type="transmembrane region" description="Helical" evidence="8">
    <location>
        <begin position="12"/>
        <end position="34"/>
    </location>
</feature>
<evidence type="ECO:0000256" key="5">
    <source>
        <dbReference type="ARBA" id="ARBA00022989"/>
    </source>
</evidence>
<dbReference type="GeneID" id="93486073"/>
<evidence type="ECO:0000256" key="7">
    <source>
        <dbReference type="PIRSR" id="PIRSR604254-1"/>
    </source>
</evidence>
<keyword evidence="3" id="KW-1003">Cell membrane</keyword>
<comment type="similarity">
    <text evidence="2">Belongs to the UPF0073 (Hly-III) family.</text>
</comment>
<keyword evidence="7" id="KW-0479">Metal-binding</keyword>
<keyword evidence="10" id="KW-1185">Reference proteome</keyword>
<evidence type="ECO:0000313" key="10">
    <source>
        <dbReference type="Proteomes" id="UP000591941"/>
    </source>
</evidence>
<accession>A0A841R1Y5</accession>
<comment type="subcellular location">
    <subcellularLocation>
        <location evidence="1">Cell membrane</location>
        <topology evidence="1">Multi-pass membrane protein</topology>
    </subcellularLocation>
</comment>
<dbReference type="InterPro" id="IPR005744">
    <property type="entry name" value="Hy-lIII"/>
</dbReference>
<reference evidence="9 10" key="1">
    <citation type="submission" date="2020-08" db="EMBL/GenBank/DDBJ databases">
        <title>Genomic Encyclopedia of Type Strains, Phase IV (KMG-IV): sequencing the most valuable type-strain genomes for metagenomic binning, comparative biology and taxonomic classification.</title>
        <authorList>
            <person name="Goeker M."/>
        </authorList>
    </citation>
    <scope>NUCLEOTIDE SEQUENCE [LARGE SCALE GENOMIC DNA]</scope>
    <source>
        <strain evidence="9 10">DSM 21255</strain>
    </source>
</reference>
<name>A0A841R1Y5_9FIRM</name>
<dbReference type="AlphaFoldDB" id="A0A841R1Y5"/>
<keyword evidence="4 8" id="KW-0812">Transmembrane</keyword>
<dbReference type="EMBL" id="JACHHI010000003">
    <property type="protein sequence ID" value="MBB6477763.1"/>
    <property type="molecule type" value="Genomic_DNA"/>
</dbReference>
<dbReference type="Proteomes" id="UP000591941">
    <property type="component" value="Unassembled WGS sequence"/>
</dbReference>
<feature type="transmembrane region" description="Helical" evidence="8">
    <location>
        <begin position="188"/>
        <end position="210"/>
    </location>
</feature>
<proteinExistence type="inferred from homology"/>
<sequence length="216" mass="23940">MTRELRAEIGNIVTHALGIIISIIALGLGVWSLWQFHAAPLAHAALWVYGLCAILLYTASTVYHSLFAAPLARKVARRFDHAAIYLMIAGSYTPFLWIALHNRGGFTWSIVIWGIAIVGIVFKVFYAGRFKTISTLLYLAMGWLAVVMWPDLTATLPPAAIHLLLAGGVVYTLGSIFYLWQKLPYQHVIWHVCVLAGSILQWLAIQLYVLPLGGLL</sequence>
<dbReference type="Pfam" id="PF03006">
    <property type="entry name" value="HlyIII"/>
    <property type="match status" value="1"/>
</dbReference>
<feature type="binding site" evidence="7">
    <location>
        <position position="187"/>
    </location>
    <ligand>
        <name>Zn(2+)</name>
        <dbReference type="ChEBI" id="CHEBI:29105"/>
    </ligand>
</feature>
<gene>
    <name evidence="9" type="ORF">HNR45_000796</name>
</gene>
<organism evidence="9 10">
    <name type="scientific">Negativicoccus succinicivorans</name>
    <dbReference type="NCBI Taxonomy" id="620903"/>
    <lineage>
        <taxon>Bacteria</taxon>
        <taxon>Bacillati</taxon>
        <taxon>Bacillota</taxon>
        <taxon>Negativicutes</taxon>
        <taxon>Veillonellales</taxon>
        <taxon>Veillonellaceae</taxon>
        <taxon>Negativicoccus</taxon>
    </lineage>
</organism>
<keyword evidence="6 8" id="KW-0472">Membrane</keyword>
<protein>
    <submittedName>
        <fullName evidence="9">Hemolysin III</fullName>
    </submittedName>
</protein>
<evidence type="ECO:0000256" key="3">
    <source>
        <dbReference type="ARBA" id="ARBA00022475"/>
    </source>
</evidence>
<dbReference type="OrthoDB" id="9813689at2"/>
<feature type="transmembrane region" description="Helical" evidence="8">
    <location>
        <begin position="133"/>
        <end position="149"/>
    </location>
</feature>
<comment type="caution">
    <text evidence="9">The sequence shown here is derived from an EMBL/GenBank/DDBJ whole genome shotgun (WGS) entry which is preliminary data.</text>
</comment>
<dbReference type="InterPro" id="IPR004254">
    <property type="entry name" value="AdipoR/HlyIII-related"/>
</dbReference>
<dbReference type="RefSeq" id="WP_159822727.1">
    <property type="nucleotide sequence ID" value="NZ_CABWNB010000002.1"/>
</dbReference>
<evidence type="ECO:0000256" key="6">
    <source>
        <dbReference type="ARBA" id="ARBA00023136"/>
    </source>
</evidence>
<feature type="transmembrane region" description="Helical" evidence="8">
    <location>
        <begin position="46"/>
        <end position="70"/>
    </location>
</feature>
<feature type="transmembrane region" description="Helical" evidence="8">
    <location>
        <begin position="161"/>
        <end position="181"/>
    </location>
</feature>
<dbReference type="GO" id="GO:0005886">
    <property type="term" value="C:plasma membrane"/>
    <property type="evidence" value="ECO:0007669"/>
    <property type="project" value="UniProtKB-SubCell"/>
</dbReference>
<feature type="binding site" evidence="7">
    <location>
        <position position="191"/>
    </location>
    <ligand>
        <name>Zn(2+)</name>
        <dbReference type="ChEBI" id="CHEBI:29105"/>
    </ligand>
</feature>
<keyword evidence="5 8" id="KW-1133">Transmembrane helix</keyword>
<dbReference type="PANTHER" id="PTHR20855">
    <property type="entry name" value="ADIPOR/PROGESTIN RECEPTOR-RELATED"/>
    <property type="match status" value="1"/>
</dbReference>
<dbReference type="GO" id="GO:0140911">
    <property type="term" value="F:pore-forming activity"/>
    <property type="evidence" value="ECO:0007669"/>
    <property type="project" value="InterPro"/>
</dbReference>
<dbReference type="GO" id="GO:0046872">
    <property type="term" value="F:metal ion binding"/>
    <property type="evidence" value="ECO:0007669"/>
    <property type="project" value="UniProtKB-KW"/>
</dbReference>
<feature type="transmembrane region" description="Helical" evidence="8">
    <location>
        <begin position="82"/>
        <end position="100"/>
    </location>
</feature>
<dbReference type="PANTHER" id="PTHR20855:SF3">
    <property type="entry name" value="LD03007P"/>
    <property type="match status" value="1"/>
</dbReference>
<dbReference type="NCBIfam" id="TIGR01065">
    <property type="entry name" value="hlyIII"/>
    <property type="match status" value="1"/>
</dbReference>
<evidence type="ECO:0000256" key="2">
    <source>
        <dbReference type="ARBA" id="ARBA00008488"/>
    </source>
</evidence>